<dbReference type="EMBL" id="BSYO01000017">
    <property type="protein sequence ID" value="GMH16844.1"/>
    <property type="molecule type" value="Genomic_DNA"/>
</dbReference>
<evidence type="ECO:0000313" key="2">
    <source>
        <dbReference type="EMBL" id="GMH16844.1"/>
    </source>
</evidence>
<protein>
    <submittedName>
        <fullName evidence="2">Uncharacterized protein</fullName>
    </submittedName>
</protein>
<comment type="caution">
    <text evidence="2">The sequence shown here is derived from an EMBL/GenBank/DDBJ whole genome shotgun (WGS) entry which is preliminary data.</text>
</comment>
<evidence type="ECO:0000256" key="1">
    <source>
        <dbReference type="SAM" id="MobiDB-lite"/>
    </source>
</evidence>
<organism evidence="2 3">
    <name type="scientific">Nepenthes gracilis</name>
    <name type="common">Slender pitcher plant</name>
    <dbReference type="NCBI Taxonomy" id="150966"/>
    <lineage>
        <taxon>Eukaryota</taxon>
        <taxon>Viridiplantae</taxon>
        <taxon>Streptophyta</taxon>
        <taxon>Embryophyta</taxon>
        <taxon>Tracheophyta</taxon>
        <taxon>Spermatophyta</taxon>
        <taxon>Magnoliopsida</taxon>
        <taxon>eudicotyledons</taxon>
        <taxon>Gunneridae</taxon>
        <taxon>Pentapetalae</taxon>
        <taxon>Caryophyllales</taxon>
        <taxon>Nepenthaceae</taxon>
        <taxon>Nepenthes</taxon>
    </lineage>
</organism>
<dbReference type="Proteomes" id="UP001279734">
    <property type="component" value="Unassembled WGS sequence"/>
</dbReference>
<dbReference type="AlphaFoldDB" id="A0AAD3XU94"/>
<name>A0AAD3XU94_NEPGR</name>
<sequence length="92" mass="9833">MNIPEPKILATGIGASDGHTKIWAAPWSTEAHNGMPDGQLKNGPTGREGPKLERPKTVSAIIGRKWTPSRLTAKLGRINSALPEIIITTGQK</sequence>
<gene>
    <name evidence="2" type="ORF">Nepgr_018685</name>
</gene>
<evidence type="ECO:0000313" key="3">
    <source>
        <dbReference type="Proteomes" id="UP001279734"/>
    </source>
</evidence>
<accession>A0AAD3XU94</accession>
<keyword evidence="3" id="KW-1185">Reference proteome</keyword>
<reference evidence="2" key="1">
    <citation type="submission" date="2023-05" db="EMBL/GenBank/DDBJ databases">
        <title>Nepenthes gracilis genome sequencing.</title>
        <authorList>
            <person name="Fukushima K."/>
        </authorList>
    </citation>
    <scope>NUCLEOTIDE SEQUENCE</scope>
    <source>
        <strain evidence="2">SING2019-196</strain>
    </source>
</reference>
<feature type="region of interest" description="Disordered" evidence="1">
    <location>
        <begin position="29"/>
        <end position="53"/>
    </location>
</feature>
<proteinExistence type="predicted"/>